<accession>A0A367QX35</accession>
<reference evidence="1 2" key="1">
    <citation type="submission" date="2016-04" db="EMBL/GenBank/DDBJ databases">
        <authorList>
            <person name="Evans L.H."/>
            <person name="Alamgir A."/>
            <person name="Owens N."/>
            <person name="Weber N.D."/>
            <person name="Virtaneva K."/>
            <person name="Barbian K."/>
            <person name="Babar A."/>
            <person name="Rosenke K."/>
        </authorList>
    </citation>
    <scope>NUCLEOTIDE SEQUENCE [LARGE SCALE GENOMIC DNA]</scope>
    <source>
        <strain evidence="1">NIES-2108</strain>
    </source>
</reference>
<evidence type="ECO:0000313" key="2">
    <source>
        <dbReference type="Proteomes" id="UP000252085"/>
    </source>
</evidence>
<dbReference type="EMBL" id="LXQE01000204">
    <property type="protein sequence ID" value="RCJ28767.1"/>
    <property type="molecule type" value="Genomic_DNA"/>
</dbReference>
<dbReference type="InterPro" id="IPR051404">
    <property type="entry name" value="TA_system_antitoxin"/>
</dbReference>
<dbReference type="Gene3D" id="3.30.160.250">
    <property type="match status" value="1"/>
</dbReference>
<organism evidence="1 2">
    <name type="scientific">Nostoc punctiforme NIES-2108</name>
    <dbReference type="NCBI Taxonomy" id="1356359"/>
    <lineage>
        <taxon>Bacteria</taxon>
        <taxon>Bacillati</taxon>
        <taxon>Cyanobacteriota</taxon>
        <taxon>Cyanophyceae</taxon>
        <taxon>Nostocales</taxon>
        <taxon>Nostocaceae</taxon>
        <taxon>Nostoc</taxon>
    </lineage>
</organism>
<dbReference type="SUPFAM" id="SSF143100">
    <property type="entry name" value="TTHA1013/TTHA0281-like"/>
    <property type="match status" value="1"/>
</dbReference>
<dbReference type="AlphaFoldDB" id="A0A367QX35"/>
<dbReference type="PANTHER" id="PTHR34504:SF2">
    <property type="entry name" value="UPF0150 PROTEIN SSL0259"/>
    <property type="match status" value="1"/>
</dbReference>
<proteinExistence type="predicted"/>
<name>A0A367QX35_NOSPU</name>
<evidence type="ECO:0008006" key="3">
    <source>
        <dbReference type="Google" id="ProtNLM"/>
    </source>
</evidence>
<evidence type="ECO:0000313" key="1">
    <source>
        <dbReference type="EMBL" id="RCJ28767.1"/>
    </source>
</evidence>
<sequence>MKLQYSIVIQWSVEDKKYIVSLPEFGPYTHTHGDTYADALNNGEEVLELLIEDYQAQGKPLPEPLTANISFQFIQSLP</sequence>
<comment type="caution">
    <text evidence="1">The sequence shown here is derived from an EMBL/GenBank/DDBJ whole genome shotgun (WGS) entry which is preliminary data.</text>
</comment>
<dbReference type="InterPro" id="IPR035069">
    <property type="entry name" value="TTHA1013/TTHA0281-like"/>
</dbReference>
<dbReference type="PANTHER" id="PTHR34504">
    <property type="entry name" value="ANTITOXIN HICB"/>
    <property type="match status" value="1"/>
</dbReference>
<gene>
    <name evidence="1" type="ORF">A6769_36365</name>
</gene>
<dbReference type="Proteomes" id="UP000252085">
    <property type="component" value="Unassembled WGS sequence"/>
</dbReference>
<protein>
    <recommendedName>
        <fullName evidence="3">HicB-like antitoxin of toxin-antitoxin system domain-containing protein</fullName>
    </recommendedName>
</protein>